<feature type="domain" description="NAD(P)-binding" evidence="1">
    <location>
        <begin position="7"/>
        <end position="154"/>
    </location>
</feature>
<evidence type="ECO:0000259" key="1">
    <source>
        <dbReference type="Pfam" id="PF13460"/>
    </source>
</evidence>
<evidence type="ECO:0000313" key="2">
    <source>
        <dbReference type="EMBL" id="MBB4909927.1"/>
    </source>
</evidence>
<dbReference type="InterPro" id="IPR016040">
    <property type="entry name" value="NAD(P)-bd_dom"/>
</dbReference>
<dbReference type="Gene3D" id="3.40.50.720">
    <property type="entry name" value="NAD(P)-binding Rossmann-like Domain"/>
    <property type="match status" value="1"/>
</dbReference>
<name>A0A7W7VGX2_9PSEU</name>
<organism evidence="2 3">
    <name type="scientific">Actinophytocola algeriensis</name>
    <dbReference type="NCBI Taxonomy" id="1768010"/>
    <lineage>
        <taxon>Bacteria</taxon>
        <taxon>Bacillati</taxon>
        <taxon>Actinomycetota</taxon>
        <taxon>Actinomycetes</taxon>
        <taxon>Pseudonocardiales</taxon>
        <taxon>Pseudonocardiaceae</taxon>
    </lineage>
</organism>
<dbReference type="AlphaFoldDB" id="A0A7W7VGX2"/>
<dbReference type="PANTHER" id="PTHR14097:SF8">
    <property type="entry name" value="NAD(P)-BINDING DOMAIN-CONTAINING PROTEIN"/>
    <property type="match status" value="1"/>
</dbReference>
<dbReference type="InterPro" id="IPR036291">
    <property type="entry name" value="NAD(P)-bd_dom_sf"/>
</dbReference>
<proteinExistence type="predicted"/>
<evidence type="ECO:0000313" key="3">
    <source>
        <dbReference type="Proteomes" id="UP000520767"/>
    </source>
</evidence>
<dbReference type="Proteomes" id="UP000520767">
    <property type="component" value="Unassembled WGS sequence"/>
</dbReference>
<comment type="caution">
    <text evidence="2">The sequence shown here is derived from an EMBL/GenBank/DDBJ whole genome shotgun (WGS) entry which is preliminary data.</text>
</comment>
<accession>A0A7W7VGX2</accession>
<sequence length="218" mass="23540">MKVVVFGATGMVGQGVVRECLLDEGVEEVVSIGRRASGVTDRKFREVLTDDLFDLSPLAAELAGVDACFFCLGVSSTGMNEDDYREVTYDITMAAAAAVAAQNPKAVFVYVSGAGADADSRTMWARVRGETENALFATSLDAYVLRPGFIQSRHGARSRTLLYRVAYPVFALLFPLLRRVAPKYVSSTEQIGLAMLGIARHGAPERVLYSDAFNAITP</sequence>
<dbReference type="RefSeq" id="WP_184813972.1">
    <property type="nucleotide sequence ID" value="NZ_JACHJQ010000006.1"/>
</dbReference>
<dbReference type="PANTHER" id="PTHR14097">
    <property type="entry name" value="OXIDOREDUCTASE HTATIP2"/>
    <property type="match status" value="1"/>
</dbReference>
<keyword evidence="3" id="KW-1185">Reference proteome</keyword>
<protein>
    <submittedName>
        <fullName evidence="2">Uncharacterized protein YbjT (DUF2867 family)</fullName>
    </submittedName>
</protein>
<dbReference type="Pfam" id="PF13460">
    <property type="entry name" value="NAD_binding_10"/>
    <property type="match status" value="1"/>
</dbReference>
<dbReference type="SUPFAM" id="SSF51735">
    <property type="entry name" value="NAD(P)-binding Rossmann-fold domains"/>
    <property type="match status" value="1"/>
</dbReference>
<gene>
    <name evidence="2" type="ORF">FHR82_006185</name>
</gene>
<dbReference type="EMBL" id="JACHJQ010000006">
    <property type="protein sequence ID" value="MBB4909927.1"/>
    <property type="molecule type" value="Genomic_DNA"/>
</dbReference>
<reference evidence="2 3" key="1">
    <citation type="submission" date="2020-08" db="EMBL/GenBank/DDBJ databases">
        <title>Genomic Encyclopedia of Type Strains, Phase III (KMG-III): the genomes of soil and plant-associated and newly described type strains.</title>
        <authorList>
            <person name="Whitman W."/>
        </authorList>
    </citation>
    <scope>NUCLEOTIDE SEQUENCE [LARGE SCALE GENOMIC DNA]</scope>
    <source>
        <strain evidence="2 3">CECT 8960</strain>
    </source>
</reference>